<evidence type="ECO:0000256" key="2">
    <source>
        <dbReference type="ARBA" id="ARBA00022670"/>
    </source>
</evidence>
<dbReference type="InterPro" id="IPR029045">
    <property type="entry name" value="ClpP/crotonase-like_dom_sf"/>
</dbReference>
<proteinExistence type="inferred from homology"/>
<feature type="region of interest" description="Disordered" evidence="6">
    <location>
        <begin position="422"/>
        <end position="443"/>
    </location>
</feature>
<dbReference type="PROSITE" id="PS50106">
    <property type="entry name" value="PDZ"/>
    <property type="match status" value="1"/>
</dbReference>
<dbReference type="InterPro" id="IPR001478">
    <property type="entry name" value="PDZ"/>
</dbReference>
<feature type="compositionally biased region" description="Acidic residues" evidence="6">
    <location>
        <begin position="391"/>
        <end position="401"/>
    </location>
</feature>
<organism evidence="9 10">
    <name type="scientific">Alloalcanivorax profundimaris</name>
    <dbReference type="NCBI Taxonomy" id="2735259"/>
    <lineage>
        <taxon>Bacteria</taxon>
        <taxon>Pseudomonadati</taxon>
        <taxon>Pseudomonadota</taxon>
        <taxon>Gammaproteobacteria</taxon>
        <taxon>Oceanospirillales</taxon>
        <taxon>Alcanivoracaceae</taxon>
        <taxon>Alloalcanivorax</taxon>
    </lineage>
</organism>
<dbReference type="PANTHER" id="PTHR32060">
    <property type="entry name" value="TAIL-SPECIFIC PROTEASE"/>
    <property type="match status" value="1"/>
</dbReference>
<sequence length="443" mass="47190">MLHTSRVLLRSALLTLVFIAPAAQAKDPRTDQRAEQDGVPVTELRAFAEVLERVRGAYVKEVDEKELIQAAIRGMLMELDPHSAYLTPDQFEDLQSTTSGEFGGLGLEVTMEDGFVKVVAPIDDSPASRAGIQAGDLILKIDDTFTKGIGLADAVELMRGEAGTKVTLSVLSEGDEKPRPVTLERDRIQVESVKSETLEPGYGYLRVSQFQSRTGQDAKAALEQLIAKGDLKGLVLDLRNNPGGVLGGAVEVADLFLDGGLVVYTQGRDPASRNDYEASAGDLLDGLPLVVLVNGGSASASEIVAGALQDQGRAVVVGTRTFGKGSVQTVLPISGDSALKLTTARYYTPDGRSIQADGIHPDIPIQVASVELYQERGPRESDLPHHLINQDGEDPDAEGGEEPLASRDYPLSQALSILKGINLAERRGRNDGAGRANTDTASQ</sequence>
<evidence type="ECO:0000256" key="7">
    <source>
        <dbReference type="SAM" id="SignalP"/>
    </source>
</evidence>
<dbReference type="RefSeq" id="WP_161384297.1">
    <property type="nucleotide sequence ID" value="NZ_ARXX01000014.1"/>
</dbReference>
<keyword evidence="10" id="KW-1185">Reference proteome</keyword>
<reference evidence="9 10" key="1">
    <citation type="submission" date="2012-09" db="EMBL/GenBank/DDBJ databases">
        <title>Genome Sequence of alkane-degrading Bacterium Alcanivorax sp. 521-1.</title>
        <authorList>
            <person name="Lai Q."/>
            <person name="Shao Z."/>
        </authorList>
    </citation>
    <scope>NUCLEOTIDE SEQUENCE [LARGE SCALE GENOMIC DNA]</scope>
    <source>
        <strain evidence="9 10">521-1</strain>
    </source>
</reference>
<dbReference type="InterPro" id="IPR004447">
    <property type="entry name" value="Peptidase_S41A"/>
</dbReference>
<comment type="caution">
    <text evidence="9">The sequence shown here is derived from an EMBL/GenBank/DDBJ whole genome shotgun (WGS) entry which is preliminary data.</text>
</comment>
<evidence type="ECO:0000256" key="4">
    <source>
        <dbReference type="ARBA" id="ARBA00022825"/>
    </source>
</evidence>
<dbReference type="SMART" id="SM00228">
    <property type="entry name" value="PDZ"/>
    <property type="match status" value="1"/>
</dbReference>
<accession>A0ABS0AP66</accession>
<protein>
    <submittedName>
        <fullName evidence="9">Carboxyl-terminal protease</fullName>
    </submittedName>
</protein>
<name>A0ABS0AP66_9GAMM</name>
<dbReference type="Gene3D" id="2.30.42.10">
    <property type="match status" value="1"/>
</dbReference>
<dbReference type="SUPFAM" id="SSF52096">
    <property type="entry name" value="ClpP/crotonase"/>
    <property type="match status" value="1"/>
</dbReference>
<dbReference type="InterPro" id="IPR041489">
    <property type="entry name" value="PDZ_6"/>
</dbReference>
<dbReference type="Pfam" id="PF22694">
    <property type="entry name" value="CtpB_N-like"/>
    <property type="match status" value="1"/>
</dbReference>
<gene>
    <name evidence="9" type="ORF">Y5W_01233</name>
</gene>
<evidence type="ECO:0000256" key="5">
    <source>
        <dbReference type="RuleBase" id="RU004404"/>
    </source>
</evidence>
<dbReference type="GO" id="GO:0006508">
    <property type="term" value="P:proteolysis"/>
    <property type="evidence" value="ECO:0007669"/>
    <property type="project" value="UniProtKB-KW"/>
</dbReference>
<dbReference type="CDD" id="cd06782">
    <property type="entry name" value="cpPDZ_CPP-like"/>
    <property type="match status" value="1"/>
</dbReference>
<feature type="region of interest" description="Disordered" evidence="6">
    <location>
        <begin position="379"/>
        <end position="410"/>
    </location>
</feature>
<dbReference type="InterPro" id="IPR055210">
    <property type="entry name" value="CtpA/B_N"/>
</dbReference>
<evidence type="ECO:0000313" key="9">
    <source>
        <dbReference type="EMBL" id="MBF5055939.1"/>
    </source>
</evidence>
<evidence type="ECO:0000256" key="1">
    <source>
        <dbReference type="ARBA" id="ARBA00009179"/>
    </source>
</evidence>
<keyword evidence="4 5" id="KW-0720">Serine protease</keyword>
<evidence type="ECO:0000313" key="10">
    <source>
        <dbReference type="Proteomes" id="UP000662703"/>
    </source>
</evidence>
<dbReference type="InterPro" id="IPR036034">
    <property type="entry name" value="PDZ_sf"/>
</dbReference>
<dbReference type="Pfam" id="PF17820">
    <property type="entry name" value="PDZ_6"/>
    <property type="match status" value="1"/>
</dbReference>
<feature type="domain" description="PDZ" evidence="8">
    <location>
        <begin position="91"/>
        <end position="159"/>
    </location>
</feature>
<dbReference type="PANTHER" id="PTHR32060:SF30">
    <property type="entry name" value="CARBOXY-TERMINAL PROCESSING PROTEASE CTPA"/>
    <property type="match status" value="1"/>
</dbReference>
<evidence type="ECO:0000256" key="6">
    <source>
        <dbReference type="SAM" id="MobiDB-lite"/>
    </source>
</evidence>
<dbReference type="Pfam" id="PF03572">
    <property type="entry name" value="Peptidase_S41"/>
    <property type="match status" value="1"/>
</dbReference>
<dbReference type="EMBL" id="ARXX01000014">
    <property type="protein sequence ID" value="MBF5055939.1"/>
    <property type="molecule type" value="Genomic_DNA"/>
</dbReference>
<feature type="signal peptide" evidence="7">
    <location>
        <begin position="1"/>
        <end position="25"/>
    </location>
</feature>
<dbReference type="GO" id="GO:0008233">
    <property type="term" value="F:peptidase activity"/>
    <property type="evidence" value="ECO:0007669"/>
    <property type="project" value="UniProtKB-KW"/>
</dbReference>
<dbReference type="Proteomes" id="UP000662703">
    <property type="component" value="Unassembled WGS sequence"/>
</dbReference>
<dbReference type="SUPFAM" id="SSF50156">
    <property type="entry name" value="PDZ domain-like"/>
    <property type="match status" value="1"/>
</dbReference>
<keyword evidence="2 5" id="KW-0645">Protease</keyword>
<dbReference type="CDD" id="cd07560">
    <property type="entry name" value="Peptidase_S41_CPP"/>
    <property type="match status" value="1"/>
</dbReference>
<dbReference type="SMART" id="SM00245">
    <property type="entry name" value="TSPc"/>
    <property type="match status" value="1"/>
</dbReference>
<keyword evidence="3 5" id="KW-0378">Hydrolase</keyword>
<evidence type="ECO:0000259" key="8">
    <source>
        <dbReference type="PROSITE" id="PS50106"/>
    </source>
</evidence>
<dbReference type="Gene3D" id="3.30.750.44">
    <property type="match status" value="1"/>
</dbReference>
<dbReference type="NCBIfam" id="TIGR00225">
    <property type="entry name" value="prc"/>
    <property type="match status" value="1"/>
</dbReference>
<dbReference type="Gene3D" id="3.90.226.10">
    <property type="entry name" value="2-enoyl-CoA Hydratase, Chain A, domain 1"/>
    <property type="match status" value="1"/>
</dbReference>
<keyword evidence="7" id="KW-0732">Signal</keyword>
<dbReference type="InterPro" id="IPR005151">
    <property type="entry name" value="Tail-specific_protease"/>
</dbReference>
<evidence type="ECO:0000256" key="3">
    <source>
        <dbReference type="ARBA" id="ARBA00022801"/>
    </source>
</evidence>
<comment type="similarity">
    <text evidence="1 5">Belongs to the peptidase S41A family.</text>
</comment>
<feature type="chain" id="PRO_5045721694" evidence="7">
    <location>
        <begin position="26"/>
        <end position="443"/>
    </location>
</feature>